<evidence type="ECO:0000259" key="11">
    <source>
        <dbReference type="PROSITE" id="PS50893"/>
    </source>
</evidence>
<evidence type="ECO:0000256" key="8">
    <source>
        <dbReference type="ARBA" id="ARBA00023136"/>
    </source>
</evidence>
<dbReference type="InterPro" id="IPR017871">
    <property type="entry name" value="ABC_transporter-like_CS"/>
</dbReference>
<evidence type="ECO:0000256" key="10">
    <source>
        <dbReference type="SAM" id="Phobius"/>
    </source>
</evidence>
<feature type="transmembrane region" description="Helical" evidence="10">
    <location>
        <begin position="446"/>
        <end position="467"/>
    </location>
</feature>
<feature type="domain" description="ABC transporter" evidence="11">
    <location>
        <begin position="1370"/>
        <end position="1614"/>
    </location>
</feature>
<evidence type="ECO:0000256" key="2">
    <source>
        <dbReference type="ARBA" id="ARBA00008869"/>
    </source>
</evidence>
<proteinExistence type="inferred from homology"/>
<dbReference type="FunFam" id="3.40.50.300:FF:000933">
    <property type="entry name" value="ABC transporter A family member 7"/>
    <property type="match status" value="1"/>
</dbReference>
<feature type="domain" description="ABC transporter" evidence="11">
    <location>
        <begin position="534"/>
        <end position="770"/>
    </location>
</feature>
<name>A0A3R7PTA6_PENVA</name>
<feature type="region of interest" description="Disordered" evidence="9">
    <location>
        <begin position="870"/>
        <end position="892"/>
    </location>
</feature>
<feature type="transmembrane region" description="Helical" evidence="10">
    <location>
        <begin position="1093"/>
        <end position="1116"/>
    </location>
</feature>
<keyword evidence="6 12" id="KW-0067">ATP-binding</keyword>
<dbReference type="PANTHER" id="PTHR19229:SF209">
    <property type="entry name" value="ATP-BINDING CASSETTE SUB-FAMILY A MEMBER 5 ISOFORM X1"/>
    <property type="match status" value="1"/>
</dbReference>
<feature type="transmembrane region" description="Helical" evidence="10">
    <location>
        <begin position="1242"/>
        <end position="1262"/>
    </location>
</feature>
<evidence type="ECO:0000256" key="7">
    <source>
        <dbReference type="ARBA" id="ARBA00022989"/>
    </source>
</evidence>
<dbReference type="Pfam" id="PF00005">
    <property type="entry name" value="ABC_tran"/>
    <property type="match status" value="2"/>
</dbReference>
<dbReference type="PROSITE" id="PS50893">
    <property type="entry name" value="ABC_TRANSPORTER_2"/>
    <property type="match status" value="2"/>
</dbReference>
<reference evidence="12 13" key="1">
    <citation type="submission" date="2018-04" db="EMBL/GenBank/DDBJ databases">
        <authorList>
            <person name="Zhang X."/>
            <person name="Yuan J."/>
            <person name="Li F."/>
            <person name="Xiang J."/>
        </authorList>
    </citation>
    <scope>NUCLEOTIDE SEQUENCE [LARGE SCALE GENOMIC DNA]</scope>
    <source>
        <tissue evidence="12">Muscle</tissue>
    </source>
</reference>
<dbReference type="GO" id="GO:0140359">
    <property type="term" value="F:ABC-type transporter activity"/>
    <property type="evidence" value="ECO:0007669"/>
    <property type="project" value="InterPro"/>
</dbReference>
<dbReference type="PANTHER" id="PTHR19229">
    <property type="entry name" value="ATP-BINDING CASSETTE TRANSPORTER SUBFAMILY A ABCA"/>
    <property type="match status" value="1"/>
</dbReference>
<keyword evidence="8 10" id="KW-0472">Membrane</keyword>
<keyword evidence="13" id="KW-1185">Reference proteome</keyword>
<dbReference type="GO" id="GO:0016887">
    <property type="term" value="F:ATP hydrolysis activity"/>
    <property type="evidence" value="ECO:0007669"/>
    <property type="project" value="InterPro"/>
</dbReference>
<dbReference type="FunFam" id="3.40.50.300:FF:000335">
    <property type="entry name" value="ATP binding cassette subfamily A member 5"/>
    <property type="match status" value="1"/>
</dbReference>
<feature type="compositionally biased region" description="Low complexity" evidence="9">
    <location>
        <begin position="17"/>
        <end position="28"/>
    </location>
</feature>
<evidence type="ECO:0000313" key="13">
    <source>
        <dbReference type="Proteomes" id="UP000283509"/>
    </source>
</evidence>
<keyword evidence="5" id="KW-0547">Nucleotide-binding</keyword>
<feature type="transmembrane region" description="Helical" evidence="10">
    <location>
        <begin position="372"/>
        <end position="392"/>
    </location>
</feature>
<dbReference type="Pfam" id="PF23321">
    <property type="entry name" value="R1_ABCA1"/>
    <property type="match status" value="1"/>
</dbReference>
<dbReference type="GO" id="GO:0005524">
    <property type="term" value="F:ATP binding"/>
    <property type="evidence" value="ECO:0007669"/>
    <property type="project" value="UniProtKB-KW"/>
</dbReference>
<accession>A0A3R7PTA6</accession>
<dbReference type="EMBL" id="QCYY01000894">
    <property type="protein sequence ID" value="ROT82022.1"/>
    <property type="molecule type" value="Genomic_DNA"/>
</dbReference>
<comment type="subcellular location">
    <subcellularLocation>
        <location evidence="1">Membrane</location>
        <topology evidence="1">Multi-pass membrane protein</topology>
    </subcellularLocation>
</comment>
<dbReference type="PROSITE" id="PS00211">
    <property type="entry name" value="ABC_TRANSPORTER_1"/>
    <property type="match status" value="1"/>
</dbReference>
<dbReference type="InterPro" id="IPR003439">
    <property type="entry name" value="ABC_transporter-like_ATP-bd"/>
</dbReference>
<dbReference type="GO" id="GO:0005319">
    <property type="term" value="F:lipid transporter activity"/>
    <property type="evidence" value="ECO:0007669"/>
    <property type="project" value="TreeGrafter"/>
</dbReference>
<dbReference type="SMART" id="SM00382">
    <property type="entry name" value="AAA"/>
    <property type="match status" value="2"/>
</dbReference>
<dbReference type="GO" id="GO:0016020">
    <property type="term" value="C:membrane"/>
    <property type="evidence" value="ECO:0007669"/>
    <property type="project" value="UniProtKB-SubCell"/>
</dbReference>
<dbReference type="OrthoDB" id="8061355at2759"/>
<feature type="compositionally biased region" description="Polar residues" evidence="9">
    <location>
        <begin position="873"/>
        <end position="892"/>
    </location>
</feature>
<feature type="transmembrane region" description="Helical" evidence="10">
    <location>
        <begin position="1176"/>
        <end position="1198"/>
    </location>
</feature>
<dbReference type="InterPro" id="IPR056264">
    <property type="entry name" value="R2_ABCA1-4-like"/>
</dbReference>
<evidence type="ECO:0000256" key="5">
    <source>
        <dbReference type="ARBA" id="ARBA00022741"/>
    </source>
</evidence>
<comment type="similarity">
    <text evidence="2">Belongs to the ABC transporter superfamily. ABCA family.</text>
</comment>
<evidence type="ECO:0000256" key="6">
    <source>
        <dbReference type="ARBA" id="ARBA00022840"/>
    </source>
</evidence>
<dbReference type="SUPFAM" id="SSF52540">
    <property type="entry name" value="P-loop containing nucleoside triphosphate hydrolases"/>
    <property type="match status" value="2"/>
</dbReference>
<evidence type="ECO:0000256" key="1">
    <source>
        <dbReference type="ARBA" id="ARBA00004141"/>
    </source>
</evidence>
<keyword evidence="7 10" id="KW-1133">Transmembrane helix</keyword>
<feature type="transmembrane region" description="Helical" evidence="10">
    <location>
        <begin position="62"/>
        <end position="79"/>
    </location>
</feature>
<feature type="transmembrane region" description="Helical" evidence="10">
    <location>
        <begin position="309"/>
        <end position="336"/>
    </location>
</feature>
<dbReference type="InterPro" id="IPR027417">
    <property type="entry name" value="P-loop_NTPase"/>
</dbReference>
<feature type="transmembrane region" description="Helical" evidence="10">
    <location>
        <begin position="342"/>
        <end position="365"/>
    </location>
</feature>
<dbReference type="CDD" id="cd03263">
    <property type="entry name" value="ABC_subfamily_A"/>
    <property type="match status" value="2"/>
</dbReference>
<feature type="transmembrane region" description="Helical" evidence="10">
    <location>
        <begin position="269"/>
        <end position="289"/>
    </location>
</feature>
<dbReference type="Gene3D" id="3.40.50.300">
    <property type="entry name" value="P-loop containing nucleotide triphosphate hydrolases"/>
    <property type="match status" value="2"/>
</dbReference>
<reference evidence="12 13" key="2">
    <citation type="submission" date="2019-01" db="EMBL/GenBank/DDBJ databases">
        <title>The decoding of complex shrimp genome reveals the adaptation for benthos swimmer, frequently molting mechanism and breeding impact on genome.</title>
        <authorList>
            <person name="Sun Y."/>
            <person name="Gao Y."/>
            <person name="Yu Y."/>
        </authorList>
    </citation>
    <scope>NUCLEOTIDE SEQUENCE [LARGE SCALE GENOMIC DNA]</scope>
    <source>
        <tissue evidence="12">Muscle</tissue>
    </source>
</reference>
<comment type="caution">
    <text evidence="12">The sequence shown here is derived from an EMBL/GenBank/DDBJ whole genome shotgun (WGS) entry which is preliminary data.</text>
</comment>
<evidence type="ECO:0000313" key="12">
    <source>
        <dbReference type="EMBL" id="ROT82022.1"/>
    </source>
</evidence>
<sequence length="1723" mass="191610">MTAVMNLSTQEERDATEAWSNGSSSSGNGATEEGNFWYQYKALIIRNFTIKARDRRRTITEFLMPLYWIAILAIVRLTTGSTTFDPVLTPQGTGFLTEILQGRLNGATLHVTPENDKVKDIMVNVQTIAAEYSTILYTQYYSTEEDLVDAFKHNMSVDAAVVFPASPDVNSSYILRFNVLKHFLPSPSSRWTGRQECRELNPPLGLQFGGCAPNNYYFSGFSSLQLLIETALIRMKTSMKDVSLPEISLQNFPKGTFTSDGTTVLRSIVPLYMVFAWAQFIIYLMMLVVEEKEKKIKEGMKMMGLRDSVYWLSWFSVYFMYVLLLAVICIIVLPLARVFVNANLFLLFLLFILYGSSSIVFALMLTPFFNKAKVAGVVANLLQVAMSLLYYLQVFLEDDMGQGAFWALGLLSPCAFSLALDKVILFDSRSEGLNFSNIWDGPGLPFAGSLIMISIDICLYLFLAFYLDNVLPSEYGTKRKPWFIFEKSFWFPSRKNYQMSNLTSSNNLSFDYEEIEPNPDLEPVAKELKGKAAVRIRNLKKTFHPKGKDPIYAVDGISLDVYEGQITAILGHNGAGKTTLFNILTGMTAPTGGTASIFGMDISDPNDLVDIRRITGVCPQHDIIFLNLTPREHLSFYARIRGIPSNKVGETVEQTLQEVDLKSKGDTKAVELSGGQKRKLSIGIALIGDPKLIFLDEPTAGVDAYSRRKLWSLLKSRKEGKVILLTTHFMDEADILADRKAIVSKGKLRCCGSSLFLKNKFGLGYHLTLVVSDDCDTNIIQNIVQSVISNAQLMRHYGKEMSFLLPSDTAESFPTLFLNLDDHMKAEGNSVVEGYGISMTTLEEVFLTLSEENESTGQQSLGDISQMVRERLTSSSPQHSTSPINSNAQNGQVPDNNQEGFALDAVEVRPDPWRTYKAMLKVRFISLLREKVAMFFLIVFPLGLTIGAIAVLDTQQVKVPTDELLNLNTWMYSEELSGALVQNNTAHTLTQLEDTLSSAGMSLSPYDGNFTSLYNLRPHFTALDVSRFPEDKINDSASLNVRFNDSYIHAIPIMVNLLSNAILRTSGILDQISVATHNLPSFQSLPSFDTSTFFAPMMIGFVYTLIPAALGIEIVNDREIGARNLLRLNGLSFNQYFSSFITVIAAVFMIPYISLLIIIVAFGVPSLIIGPAFGAIALLYLLYIPVAFLYSAAFGYIFDKMETARQFYPNIATTVGFLSYTVVSVVDMVVGMQTENNPAPYIHIILAILLPHYIPFGLLYYVNKIYLLCSITNTCDSITVSDYMTPEITALFVVVIVDIPVCYVLLRLADTVKMGGSWRDALWMSKKGTMDYRNLEETGIDAPTGEDDDVQEERNDVAAYLTNGGPAPPVLLYDLGKVYNKGAKNACGKKKEDEEFVAVKSVSLSVREGQVFGLLGPNGAGKTTTLRVLTAEEGPTKGRVQICGDDIQSGLSNVFQKLGYCAQHDVLWKNVTVAEHIACYAEIRGVHPDQIQPLVDMYLKGLEIEEHRDKQTKECSGGTKRKLSYIISMLGQPKVVLMDEPSTGMDPQSKRFLWNSILASFKGNRSAILTTHSMEEADALCSRIAIQVRGGLRCIGSVQHLKNKYGGGYTLELKLLKQETCAVSVNGESPTHTPLDETIVTKVKEIIMNSFPNAELDEEFGELLHYKIPQSDIKSLADSFAMLEKAKGDRLISEYALSQTTLEQVFLQFARQQEEDVEEGEGK</sequence>
<evidence type="ECO:0000256" key="4">
    <source>
        <dbReference type="ARBA" id="ARBA00022692"/>
    </source>
</evidence>
<dbReference type="InterPro" id="IPR003593">
    <property type="entry name" value="AAA+_ATPase"/>
</dbReference>
<feature type="region of interest" description="Disordered" evidence="9">
    <location>
        <begin position="1"/>
        <end position="28"/>
    </location>
</feature>
<protein>
    <submittedName>
        <fullName evidence="12">Putative ATP-binding cassette sub-family A member 2-like</fullName>
    </submittedName>
</protein>
<dbReference type="Pfam" id="PF12698">
    <property type="entry name" value="ABC2_membrane_3"/>
    <property type="match status" value="2"/>
</dbReference>
<feature type="transmembrane region" description="Helical" evidence="10">
    <location>
        <begin position="404"/>
        <end position="425"/>
    </location>
</feature>
<organism evidence="12 13">
    <name type="scientific">Penaeus vannamei</name>
    <name type="common">Whiteleg shrimp</name>
    <name type="synonym">Litopenaeus vannamei</name>
    <dbReference type="NCBI Taxonomy" id="6689"/>
    <lineage>
        <taxon>Eukaryota</taxon>
        <taxon>Metazoa</taxon>
        <taxon>Ecdysozoa</taxon>
        <taxon>Arthropoda</taxon>
        <taxon>Crustacea</taxon>
        <taxon>Multicrustacea</taxon>
        <taxon>Malacostraca</taxon>
        <taxon>Eumalacostraca</taxon>
        <taxon>Eucarida</taxon>
        <taxon>Decapoda</taxon>
        <taxon>Dendrobranchiata</taxon>
        <taxon>Penaeoidea</taxon>
        <taxon>Penaeidae</taxon>
        <taxon>Penaeus</taxon>
    </lineage>
</organism>
<feature type="transmembrane region" description="Helical" evidence="10">
    <location>
        <begin position="1136"/>
        <end position="1164"/>
    </location>
</feature>
<evidence type="ECO:0000256" key="9">
    <source>
        <dbReference type="SAM" id="MobiDB-lite"/>
    </source>
</evidence>
<gene>
    <name evidence="12" type="ORF">C7M84_024810</name>
</gene>
<dbReference type="InterPro" id="IPR013525">
    <property type="entry name" value="ABC2_TM"/>
</dbReference>
<feature type="transmembrane region" description="Helical" evidence="10">
    <location>
        <begin position="932"/>
        <end position="952"/>
    </location>
</feature>
<keyword evidence="4 10" id="KW-0812">Transmembrane</keyword>
<evidence type="ECO:0000256" key="3">
    <source>
        <dbReference type="ARBA" id="ARBA00022448"/>
    </source>
</evidence>
<dbReference type="Proteomes" id="UP000283509">
    <property type="component" value="Unassembled WGS sequence"/>
</dbReference>
<keyword evidence="3" id="KW-0813">Transport</keyword>
<dbReference type="InterPro" id="IPR026082">
    <property type="entry name" value="ABCA"/>
</dbReference>
<feature type="transmembrane region" description="Helical" evidence="10">
    <location>
        <begin position="1288"/>
        <end position="1309"/>
    </location>
</feature>
<feature type="transmembrane region" description="Helical" evidence="10">
    <location>
        <begin position="1210"/>
        <end position="1230"/>
    </location>
</feature>